<accession>A0A8K0Y0I0</accession>
<evidence type="ECO:0000313" key="3">
    <source>
        <dbReference type="Proteomes" id="UP000648908"/>
    </source>
</evidence>
<comment type="caution">
    <text evidence="2">The sequence shown here is derived from an EMBL/GenBank/DDBJ whole genome shotgun (WGS) entry which is preliminary data.</text>
</comment>
<dbReference type="EMBL" id="JAESVN010000002">
    <property type="protein sequence ID" value="MBL4916862.1"/>
    <property type="molecule type" value="Genomic_DNA"/>
</dbReference>
<evidence type="ECO:0000256" key="1">
    <source>
        <dbReference type="SAM" id="MobiDB-lite"/>
    </source>
</evidence>
<proteinExistence type="predicted"/>
<evidence type="ECO:0000313" key="2">
    <source>
        <dbReference type="EMBL" id="MBL4916862.1"/>
    </source>
</evidence>
<organism evidence="2 3">
    <name type="scientific">Szabonella alba</name>
    <dbReference type="NCBI Taxonomy" id="2804194"/>
    <lineage>
        <taxon>Bacteria</taxon>
        <taxon>Pseudomonadati</taxon>
        <taxon>Pseudomonadota</taxon>
        <taxon>Alphaproteobacteria</taxon>
        <taxon>Rhodobacterales</taxon>
        <taxon>Paracoccaceae</taxon>
        <taxon>Szabonella</taxon>
    </lineage>
</organism>
<gene>
    <name evidence="2" type="ORF">JL811_06460</name>
</gene>
<dbReference type="RefSeq" id="WP_202687668.1">
    <property type="nucleotide sequence ID" value="NZ_JAESVN010000002.1"/>
</dbReference>
<feature type="region of interest" description="Disordered" evidence="1">
    <location>
        <begin position="32"/>
        <end position="71"/>
    </location>
</feature>
<name>A0A8K0Y0I0_9RHOB</name>
<protein>
    <submittedName>
        <fullName evidence="2">Uncharacterized protein</fullName>
    </submittedName>
</protein>
<keyword evidence="3" id="KW-1185">Reference proteome</keyword>
<sequence>MNGWKTTDVIPCVGSNGEKVTIIAQIRDAQNRQAQRNAQRVGRAAGTVTENAPRPAAAPVKNPETGSHAGPDLRYVLGNGLPVAPLDTERFLLPKTKEIVIRR</sequence>
<feature type="compositionally biased region" description="Low complexity" evidence="1">
    <location>
        <begin position="32"/>
        <end position="46"/>
    </location>
</feature>
<dbReference type="AlphaFoldDB" id="A0A8K0Y0I0"/>
<dbReference type="Proteomes" id="UP000648908">
    <property type="component" value="Unassembled WGS sequence"/>
</dbReference>
<reference evidence="2" key="1">
    <citation type="submission" date="2021-01" db="EMBL/GenBank/DDBJ databases">
        <title>Tabrizicola alba sp. nov. a motile alkaliphilic bacterium isolated from a soda lake.</title>
        <authorList>
            <person name="Szuroczki S."/>
            <person name="Abbaszade G."/>
            <person name="Schumann P."/>
            <person name="Toth E."/>
        </authorList>
    </citation>
    <scope>NUCLEOTIDE SEQUENCE</scope>
    <source>
        <strain evidence="2">DMG-N-6</strain>
    </source>
</reference>